<evidence type="ECO:0000313" key="18">
    <source>
        <dbReference type="EMBL" id="KAF6030412.1"/>
    </source>
</evidence>
<dbReference type="FunFam" id="1.10.510.10:FF:000154">
    <property type="entry name" value="Serine/threonine-protein kinase SIK2"/>
    <property type="match status" value="1"/>
</dbReference>
<keyword evidence="11 15" id="KW-0067">ATP-binding</keyword>
<comment type="cofactor">
    <cofactor evidence="1">
        <name>Mg(2+)</name>
        <dbReference type="ChEBI" id="CHEBI:18420"/>
    </cofactor>
</comment>
<dbReference type="PANTHER" id="PTHR24346">
    <property type="entry name" value="MAP/MICROTUBULE AFFINITY-REGULATING KINASE"/>
    <property type="match status" value="1"/>
</dbReference>
<organism evidence="18 19">
    <name type="scientific">Bugula neritina</name>
    <name type="common">Brown bryozoan</name>
    <name type="synonym">Sertularia neritina</name>
    <dbReference type="NCBI Taxonomy" id="10212"/>
    <lineage>
        <taxon>Eukaryota</taxon>
        <taxon>Metazoa</taxon>
        <taxon>Spiralia</taxon>
        <taxon>Lophotrochozoa</taxon>
        <taxon>Bryozoa</taxon>
        <taxon>Gymnolaemata</taxon>
        <taxon>Cheilostomatida</taxon>
        <taxon>Flustrina</taxon>
        <taxon>Buguloidea</taxon>
        <taxon>Bugulidae</taxon>
        <taxon>Bugula</taxon>
    </lineage>
</organism>
<dbReference type="PANTHER" id="PTHR24346:SF74">
    <property type="entry name" value="PROTEIN KINASE DOMAIN-CONTAINING PROTEIN"/>
    <property type="match status" value="1"/>
</dbReference>
<keyword evidence="9 15" id="KW-0547">Nucleotide-binding</keyword>
<dbReference type="GO" id="GO:0035556">
    <property type="term" value="P:intracellular signal transduction"/>
    <property type="evidence" value="ECO:0007669"/>
    <property type="project" value="TreeGrafter"/>
</dbReference>
<evidence type="ECO:0000256" key="6">
    <source>
        <dbReference type="ARBA" id="ARBA00022553"/>
    </source>
</evidence>
<evidence type="ECO:0000256" key="9">
    <source>
        <dbReference type="ARBA" id="ARBA00022741"/>
    </source>
</evidence>
<evidence type="ECO:0000256" key="2">
    <source>
        <dbReference type="ARBA" id="ARBA00004496"/>
    </source>
</evidence>
<accession>A0A7J7JVK2</accession>
<dbReference type="Proteomes" id="UP000593567">
    <property type="component" value="Unassembled WGS sequence"/>
</dbReference>
<keyword evidence="4" id="KW-0963">Cytoplasm</keyword>
<evidence type="ECO:0000256" key="11">
    <source>
        <dbReference type="ARBA" id="ARBA00022840"/>
    </source>
</evidence>
<feature type="region of interest" description="Disordered" evidence="16">
    <location>
        <begin position="729"/>
        <end position="752"/>
    </location>
</feature>
<keyword evidence="10" id="KW-0418">Kinase</keyword>
<dbReference type="CDD" id="cd14338">
    <property type="entry name" value="UBA_SIK"/>
    <property type="match status" value="1"/>
</dbReference>
<feature type="compositionally biased region" description="Basic residues" evidence="16">
    <location>
        <begin position="729"/>
        <end position="738"/>
    </location>
</feature>
<evidence type="ECO:0000256" key="10">
    <source>
        <dbReference type="ARBA" id="ARBA00022777"/>
    </source>
</evidence>
<evidence type="ECO:0000256" key="14">
    <source>
        <dbReference type="ARBA" id="ARBA00048679"/>
    </source>
</evidence>
<keyword evidence="8" id="KW-0479">Metal-binding</keyword>
<feature type="binding site" evidence="15">
    <location>
        <position position="74"/>
    </location>
    <ligand>
        <name>ATP</name>
        <dbReference type="ChEBI" id="CHEBI:30616"/>
    </ligand>
</feature>
<dbReference type="FunFam" id="3.30.200.20:FF:000003">
    <property type="entry name" value="Non-specific serine/threonine protein kinase"/>
    <property type="match status" value="1"/>
</dbReference>
<evidence type="ECO:0000256" key="5">
    <source>
        <dbReference type="ARBA" id="ARBA00022527"/>
    </source>
</evidence>
<comment type="catalytic activity">
    <reaction evidence="14">
        <text>L-seryl-[protein] + ATP = O-phospho-L-seryl-[protein] + ADP + H(+)</text>
        <dbReference type="Rhea" id="RHEA:17989"/>
        <dbReference type="Rhea" id="RHEA-COMP:9863"/>
        <dbReference type="Rhea" id="RHEA-COMP:11604"/>
        <dbReference type="ChEBI" id="CHEBI:15378"/>
        <dbReference type="ChEBI" id="CHEBI:29999"/>
        <dbReference type="ChEBI" id="CHEBI:30616"/>
        <dbReference type="ChEBI" id="CHEBI:83421"/>
        <dbReference type="ChEBI" id="CHEBI:456216"/>
        <dbReference type="EC" id="2.7.11.1"/>
    </reaction>
</comment>
<dbReference type="Gene3D" id="1.10.510.10">
    <property type="entry name" value="Transferase(Phosphotransferase) domain 1"/>
    <property type="match status" value="1"/>
</dbReference>
<keyword evidence="19" id="KW-1185">Reference proteome</keyword>
<keyword evidence="5" id="KW-0723">Serine/threonine-protein kinase</keyword>
<dbReference type="InterPro" id="IPR057380">
    <property type="entry name" value="UBA_SIK1/2/3"/>
</dbReference>
<dbReference type="InterPro" id="IPR008271">
    <property type="entry name" value="Ser/Thr_kinase_AS"/>
</dbReference>
<dbReference type="EC" id="2.7.11.1" evidence="3"/>
<dbReference type="InterPro" id="IPR011009">
    <property type="entry name" value="Kinase-like_dom_sf"/>
</dbReference>
<dbReference type="InterPro" id="IPR000719">
    <property type="entry name" value="Prot_kinase_dom"/>
</dbReference>
<dbReference type="SUPFAM" id="SSF56112">
    <property type="entry name" value="Protein kinase-like (PK-like)"/>
    <property type="match status" value="1"/>
</dbReference>
<dbReference type="GO" id="GO:0046872">
    <property type="term" value="F:metal ion binding"/>
    <property type="evidence" value="ECO:0007669"/>
    <property type="project" value="UniProtKB-KW"/>
</dbReference>
<dbReference type="GO" id="GO:0005524">
    <property type="term" value="F:ATP binding"/>
    <property type="evidence" value="ECO:0007669"/>
    <property type="project" value="UniProtKB-UniRule"/>
</dbReference>
<dbReference type="Pfam" id="PF23312">
    <property type="entry name" value="UBA_SIK3"/>
    <property type="match status" value="1"/>
</dbReference>
<evidence type="ECO:0000313" key="19">
    <source>
        <dbReference type="Proteomes" id="UP000593567"/>
    </source>
</evidence>
<dbReference type="InterPro" id="IPR017441">
    <property type="entry name" value="Protein_kinase_ATP_BS"/>
</dbReference>
<feature type="domain" description="Protein kinase" evidence="17">
    <location>
        <begin position="45"/>
        <end position="296"/>
    </location>
</feature>
<name>A0A7J7JVK2_BUGNE</name>
<dbReference type="PROSITE" id="PS00108">
    <property type="entry name" value="PROTEIN_KINASE_ST"/>
    <property type="match status" value="1"/>
</dbReference>
<protein>
    <recommendedName>
        <fullName evidence="3">non-specific serine/threonine protein kinase</fullName>
        <ecNumber evidence="3">2.7.11.1</ecNumber>
    </recommendedName>
</protein>
<dbReference type="AlphaFoldDB" id="A0A7J7JVK2"/>
<dbReference type="GO" id="GO:0000226">
    <property type="term" value="P:microtubule cytoskeleton organization"/>
    <property type="evidence" value="ECO:0007669"/>
    <property type="project" value="TreeGrafter"/>
</dbReference>
<sequence>MVIMANISNRKNIFNTMTNSNTTTTSSSNTNSNGNTNSSLKIGFYDIGEVIGEGNFATVRLAKHRYTKTDVAIKIIDKTKLSKSDLDKVNREIQIMNLLSHPNIIKLYQVMKTENLLCLVTEYAPNGELFDYIVKNGKLSESEARKKFWQILSAIEYCHKCRVVHRDLKAENLLLDANGNIKIADFGFGNQFSDGDKLATFCGSPPYAAPELFEGKTYKGPEVDIWSLGVVLYVLVCGGLPFYGENLKDLKDRVLKGIFRIPFWMSQDCEHLIRRMLVHDPEKRHTIDQIKKHRWLLLDGPLKPIVNPQSAHILAENNSSCLNGSEEIYNEHVLRQMDQLGLERQKTLEQLSKSSVYDHYTAIYHLLLDRSRLHRSSFPLEKQPDLHQQRRPSAVADNALNHTKYLQQLHQASLHHNQLQAEMDCSNFKSMLHTHYPHCTTNNILDGHMVVAGGSGGGGIHSPLSNSASYDTTYSTSAESGLEVDMETDLISARTFTSTNNSKIPSKPPLARRHTLTGMTGIPSPEAMLRTIGGPSIDSGHSMELPSESPSIESNLDFSEYNFEVGSGEGLPMPHSDMAEALLQHRINKNAGSCSTSRQHTRSPINFREGRRASDGLVCQDVIAFRQKLKDGMKAGGMLELRQEHTQLLESYSGDMDNSANLPMEPPVKIPLGKRMSLPTNTIDLPPHRLLEIKQSIQLDQNLAVSQDISAEAPRPFGPLQHCDATPHIHHFGNHHPLPRQYRPTARKQNSYKSKHNTAFYQHFQQLHIDPSGLGRGGKHPAHAAVSRQPSYKQAQHQAVYPAAFDSSAVVTALPWESTANSNFLCQIVSTCSGDTTSPAFSTSTSTALPSSIDSTCGILQPHPLTAYNPTSHQCLMDSDVNNMYFNN</sequence>
<evidence type="ECO:0000256" key="15">
    <source>
        <dbReference type="PROSITE-ProRule" id="PRU10141"/>
    </source>
</evidence>
<dbReference type="GO" id="GO:0050321">
    <property type="term" value="F:tau-protein kinase activity"/>
    <property type="evidence" value="ECO:0007669"/>
    <property type="project" value="TreeGrafter"/>
</dbReference>
<keyword evidence="12" id="KW-0460">Magnesium</keyword>
<evidence type="ECO:0000256" key="8">
    <source>
        <dbReference type="ARBA" id="ARBA00022723"/>
    </source>
</evidence>
<evidence type="ECO:0000256" key="3">
    <source>
        <dbReference type="ARBA" id="ARBA00012513"/>
    </source>
</evidence>
<dbReference type="Pfam" id="PF00069">
    <property type="entry name" value="Pkinase"/>
    <property type="match status" value="1"/>
</dbReference>
<gene>
    <name evidence="18" type="ORF">EB796_011253</name>
</gene>
<evidence type="ECO:0000256" key="4">
    <source>
        <dbReference type="ARBA" id="ARBA00022490"/>
    </source>
</evidence>
<dbReference type="GO" id="GO:0005737">
    <property type="term" value="C:cytoplasm"/>
    <property type="evidence" value="ECO:0007669"/>
    <property type="project" value="UniProtKB-SubCell"/>
</dbReference>
<dbReference type="PROSITE" id="PS00107">
    <property type="entry name" value="PROTEIN_KINASE_ATP"/>
    <property type="match status" value="1"/>
</dbReference>
<proteinExistence type="predicted"/>
<evidence type="ECO:0000256" key="16">
    <source>
        <dbReference type="SAM" id="MobiDB-lite"/>
    </source>
</evidence>
<comment type="subcellular location">
    <subcellularLocation>
        <location evidence="2">Cytoplasm</location>
    </subcellularLocation>
</comment>
<keyword evidence="7" id="KW-0808">Transferase</keyword>
<evidence type="ECO:0000256" key="12">
    <source>
        <dbReference type="ARBA" id="ARBA00022842"/>
    </source>
</evidence>
<comment type="catalytic activity">
    <reaction evidence="13">
        <text>L-threonyl-[protein] + ATP = O-phospho-L-threonyl-[protein] + ADP + H(+)</text>
        <dbReference type="Rhea" id="RHEA:46608"/>
        <dbReference type="Rhea" id="RHEA-COMP:11060"/>
        <dbReference type="Rhea" id="RHEA-COMP:11605"/>
        <dbReference type="ChEBI" id="CHEBI:15378"/>
        <dbReference type="ChEBI" id="CHEBI:30013"/>
        <dbReference type="ChEBI" id="CHEBI:30616"/>
        <dbReference type="ChEBI" id="CHEBI:61977"/>
        <dbReference type="ChEBI" id="CHEBI:456216"/>
        <dbReference type="EC" id="2.7.11.1"/>
    </reaction>
</comment>
<evidence type="ECO:0000256" key="13">
    <source>
        <dbReference type="ARBA" id="ARBA00047899"/>
    </source>
</evidence>
<dbReference type="PROSITE" id="PS50011">
    <property type="entry name" value="PROTEIN_KINASE_DOM"/>
    <property type="match status" value="1"/>
</dbReference>
<reference evidence="18" key="1">
    <citation type="submission" date="2020-06" db="EMBL/GenBank/DDBJ databases">
        <title>Draft genome of Bugula neritina, a colonial animal packing powerful symbionts and potential medicines.</title>
        <authorList>
            <person name="Rayko M."/>
        </authorList>
    </citation>
    <scope>NUCLEOTIDE SEQUENCE [LARGE SCALE GENOMIC DNA]</scope>
    <source>
        <strain evidence="18">Kwan_BN1</strain>
    </source>
</reference>
<dbReference type="EMBL" id="VXIV02001709">
    <property type="protein sequence ID" value="KAF6030412.1"/>
    <property type="molecule type" value="Genomic_DNA"/>
</dbReference>
<evidence type="ECO:0000259" key="17">
    <source>
        <dbReference type="PROSITE" id="PS50011"/>
    </source>
</evidence>
<comment type="caution">
    <text evidence="18">The sequence shown here is derived from an EMBL/GenBank/DDBJ whole genome shotgun (WGS) entry which is preliminary data.</text>
</comment>
<dbReference type="OrthoDB" id="193931at2759"/>
<evidence type="ECO:0000256" key="1">
    <source>
        <dbReference type="ARBA" id="ARBA00001946"/>
    </source>
</evidence>
<keyword evidence="6" id="KW-0597">Phosphoprotein</keyword>
<evidence type="ECO:0000256" key="7">
    <source>
        <dbReference type="ARBA" id="ARBA00022679"/>
    </source>
</evidence>
<dbReference type="SMART" id="SM00220">
    <property type="entry name" value="S_TKc"/>
    <property type="match status" value="1"/>
</dbReference>